<dbReference type="Gene3D" id="1.20.1250.20">
    <property type="entry name" value="MFS general substrate transporter like domains"/>
    <property type="match status" value="1"/>
</dbReference>
<dbReference type="PANTHER" id="PTHR23510">
    <property type="entry name" value="INNER MEMBRANE TRANSPORT PROTEIN YAJR"/>
    <property type="match status" value="1"/>
</dbReference>
<evidence type="ECO:0000256" key="3">
    <source>
        <dbReference type="ARBA" id="ARBA00022692"/>
    </source>
</evidence>
<dbReference type="GO" id="GO:0012505">
    <property type="term" value="C:endomembrane system"/>
    <property type="evidence" value="ECO:0007669"/>
    <property type="project" value="UniProtKB-SubCell"/>
</dbReference>
<dbReference type="EMBL" id="UZAF01017556">
    <property type="protein sequence ID" value="VDO42762.1"/>
    <property type="molecule type" value="Genomic_DNA"/>
</dbReference>
<dbReference type="Pfam" id="PF07690">
    <property type="entry name" value="MFS_1"/>
    <property type="match status" value="2"/>
</dbReference>
<keyword evidence="4 6" id="KW-1133">Transmembrane helix</keyword>
<keyword evidence="5 6" id="KW-0472">Membrane</keyword>
<dbReference type="GO" id="GO:0022857">
    <property type="term" value="F:transmembrane transporter activity"/>
    <property type="evidence" value="ECO:0007669"/>
    <property type="project" value="InterPro"/>
</dbReference>
<dbReference type="InterPro" id="IPR036259">
    <property type="entry name" value="MFS_trans_sf"/>
</dbReference>
<feature type="transmembrane region" description="Helical" evidence="6">
    <location>
        <begin position="24"/>
        <end position="46"/>
    </location>
</feature>
<evidence type="ECO:0000256" key="5">
    <source>
        <dbReference type="ARBA" id="ARBA00023136"/>
    </source>
</evidence>
<keyword evidence="3 6" id="KW-0812">Transmembrane</keyword>
<feature type="transmembrane region" description="Helical" evidence="6">
    <location>
        <begin position="58"/>
        <end position="84"/>
    </location>
</feature>
<reference evidence="7 8" key="2">
    <citation type="submission" date="2018-11" db="EMBL/GenBank/DDBJ databases">
        <authorList>
            <consortium name="Pathogen Informatics"/>
        </authorList>
    </citation>
    <scope>NUCLEOTIDE SEQUENCE [LARGE SCALE GENOMIC DNA]</scope>
    <source>
        <strain evidence="7 8">MHpl1</strain>
    </source>
</reference>
<evidence type="ECO:0000256" key="6">
    <source>
        <dbReference type="SAM" id="Phobius"/>
    </source>
</evidence>
<protein>
    <submittedName>
        <fullName evidence="9">MFS domain-containing protein</fullName>
    </submittedName>
</protein>
<dbReference type="WBParaSite" id="HPLM_0001139901-mRNA-1">
    <property type="protein sequence ID" value="HPLM_0001139901-mRNA-1"/>
    <property type="gene ID" value="HPLM_0001139901"/>
</dbReference>
<accession>A0A0N4WK24</accession>
<feature type="transmembrane region" description="Helical" evidence="6">
    <location>
        <begin position="335"/>
        <end position="355"/>
    </location>
</feature>
<evidence type="ECO:0000256" key="1">
    <source>
        <dbReference type="ARBA" id="ARBA00004127"/>
    </source>
</evidence>
<feature type="transmembrane region" description="Helical" evidence="6">
    <location>
        <begin position="387"/>
        <end position="405"/>
    </location>
</feature>
<dbReference type="Proteomes" id="UP000268014">
    <property type="component" value="Unassembled WGS sequence"/>
</dbReference>
<sequence length="522" mass="56996">MTSVKHVHKKYVSKSTTSSDWKNIYVVSVFAFVDALQFAFFVWTFWPYCQQVILDPTLSASFIGLIMAVSGLGEAVAAPIFGYWTNCTGLIVPPLIASITMSIVGNVIYMCLNEVPLGLRTYGLLLSRFLNGAGSGNRGTYFAYIAAASDTSDRARSMALSGGGALIGLNVGPAAQMLFTWIGGEGVDVGFMRISMYTAPAILAIVINISCIIFLVFCLEDGLDRYNAPDSDNVSTYSIAAASDSDLERNAVKTVRMDVLAVVVCMWTRAARMLITANVESIGSPFSEVMFGLDNEQVLNYNAMMQGAVGVLTTVMFIVYAFTDYSKWVSERLNCLGAMIALLAFHLLTFSWPFLTGDMPGCDKYVAGNGTTHGWDWCESLRPINFWVYYIGYAVIFGIGLPCLNNSLQSLYSQILGKGRQGTMQGINQAAGCVSRILGPLLMSTTFAKFGPRATWLIEIGLISICLFIWCTVYRRLKPAGMVEIKERTITLDQEDRKVSRSDSVSTNISVISDPSKVVPTP</sequence>
<keyword evidence="8" id="KW-1185">Reference proteome</keyword>
<gene>
    <name evidence="7" type="ORF">HPLM_LOCUS11391</name>
</gene>
<feature type="transmembrane region" description="Helical" evidence="6">
    <location>
        <begin position="454"/>
        <end position="473"/>
    </location>
</feature>
<dbReference type="PANTHER" id="PTHR23510:SF3">
    <property type="entry name" value="MAJOR FACILITATOR SUPERFAMILY DOMAIN-CONTAINING PROTEIN 8"/>
    <property type="match status" value="1"/>
</dbReference>
<dbReference type="InterPro" id="IPR051068">
    <property type="entry name" value="MFS_Domain-Containing_Protein"/>
</dbReference>
<feature type="transmembrane region" description="Helical" evidence="6">
    <location>
        <begin position="194"/>
        <end position="219"/>
    </location>
</feature>
<organism evidence="9">
    <name type="scientific">Haemonchus placei</name>
    <name type="common">Barber's pole worm</name>
    <dbReference type="NCBI Taxonomy" id="6290"/>
    <lineage>
        <taxon>Eukaryota</taxon>
        <taxon>Metazoa</taxon>
        <taxon>Ecdysozoa</taxon>
        <taxon>Nematoda</taxon>
        <taxon>Chromadorea</taxon>
        <taxon>Rhabditida</taxon>
        <taxon>Rhabditina</taxon>
        <taxon>Rhabditomorpha</taxon>
        <taxon>Strongyloidea</taxon>
        <taxon>Trichostrongylidae</taxon>
        <taxon>Haemonchus</taxon>
    </lineage>
</organism>
<dbReference type="CDD" id="cd17326">
    <property type="entry name" value="MFS_MFSD8"/>
    <property type="match status" value="1"/>
</dbReference>
<evidence type="ECO:0000313" key="7">
    <source>
        <dbReference type="EMBL" id="VDO42762.1"/>
    </source>
</evidence>
<dbReference type="InterPro" id="IPR011701">
    <property type="entry name" value="MFS"/>
</dbReference>
<reference evidence="9" key="1">
    <citation type="submission" date="2017-02" db="UniProtKB">
        <authorList>
            <consortium name="WormBaseParasite"/>
        </authorList>
    </citation>
    <scope>IDENTIFICATION</scope>
</reference>
<feature type="transmembrane region" description="Helical" evidence="6">
    <location>
        <begin position="159"/>
        <end position="182"/>
    </location>
</feature>
<dbReference type="AlphaFoldDB" id="A0A0N4WK24"/>
<dbReference type="OrthoDB" id="370281at2759"/>
<proteinExistence type="predicted"/>
<name>A0A0N4WK24_HAEPC</name>
<comment type="subcellular location">
    <subcellularLocation>
        <location evidence="1">Endomembrane system</location>
        <topology evidence="1">Multi-pass membrane protein</topology>
    </subcellularLocation>
</comment>
<dbReference type="SUPFAM" id="SSF103473">
    <property type="entry name" value="MFS general substrate transporter"/>
    <property type="match status" value="1"/>
</dbReference>
<evidence type="ECO:0000256" key="2">
    <source>
        <dbReference type="ARBA" id="ARBA00022448"/>
    </source>
</evidence>
<evidence type="ECO:0000256" key="4">
    <source>
        <dbReference type="ARBA" id="ARBA00022989"/>
    </source>
</evidence>
<keyword evidence="2" id="KW-0813">Transport</keyword>
<evidence type="ECO:0000313" key="8">
    <source>
        <dbReference type="Proteomes" id="UP000268014"/>
    </source>
</evidence>
<dbReference type="GO" id="GO:0005765">
    <property type="term" value="C:lysosomal membrane"/>
    <property type="evidence" value="ECO:0007669"/>
    <property type="project" value="TreeGrafter"/>
</dbReference>
<feature type="transmembrane region" description="Helical" evidence="6">
    <location>
        <begin position="90"/>
        <end position="112"/>
    </location>
</feature>
<dbReference type="OMA" id="FYFSEDY"/>
<evidence type="ECO:0000313" key="9">
    <source>
        <dbReference type="WBParaSite" id="HPLM_0001139901-mRNA-1"/>
    </source>
</evidence>
<feature type="transmembrane region" description="Helical" evidence="6">
    <location>
        <begin position="299"/>
        <end position="323"/>
    </location>
</feature>